<proteinExistence type="predicted"/>
<comment type="caution">
    <text evidence="1">The sequence shown here is derived from an EMBL/GenBank/DDBJ whole genome shotgun (WGS) entry which is preliminary data.</text>
</comment>
<dbReference type="SUPFAM" id="SSF158745">
    <property type="entry name" value="LanC-like"/>
    <property type="match status" value="1"/>
</dbReference>
<sequence>MMNAPLVSDFSLCHGWAGILHTVQCMAADSGDAELRSGAERLAGRVLGGFDPAHPYGYQDRSIRPFEADRPGFLQGTAGVALALHTFATDRSPATGWDAALMLN</sequence>
<dbReference type="Gene3D" id="1.50.10.20">
    <property type="match status" value="1"/>
</dbReference>
<name>A0ABN3BH33_9ACTN</name>
<dbReference type="EMBL" id="BAAAOQ010000008">
    <property type="protein sequence ID" value="GAA2195939.1"/>
    <property type="molecule type" value="Genomic_DNA"/>
</dbReference>
<evidence type="ECO:0008006" key="3">
    <source>
        <dbReference type="Google" id="ProtNLM"/>
    </source>
</evidence>
<gene>
    <name evidence="1" type="ORF">GCM10009787_28100</name>
</gene>
<accession>A0ABN3BH33</accession>
<evidence type="ECO:0000313" key="1">
    <source>
        <dbReference type="EMBL" id="GAA2195939.1"/>
    </source>
</evidence>
<keyword evidence="2" id="KW-1185">Reference proteome</keyword>
<dbReference type="Proteomes" id="UP001501391">
    <property type="component" value="Unassembled WGS sequence"/>
</dbReference>
<evidence type="ECO:0000313" key="2">
    <source>
        <dbReference type="Proteomes" id="UP001501391"/>
    </source>
</evidence>
<organism evidence="1 2">
    <name type="scientific">Streptomyces bangladeshensis</name>
    <dbReference type="NCBI Taxonomy" id="295352"/>
    <lineage>
        <taxon>Bacteria</taxon>
        <taxon>Bacillati</taxon>
        <taxon>Actinomycetota</taxon>
        <taxon>Actinomycetes</taxon>
        <taxon>Kitasatosporales</taxon>
        <taxon>Streptomycetaceae</taxon>
        <taxon>Streptomyces</taxon>
    </lineage>
</organism>
<reference evidence="1 2" key="1">
    <citation type="journal article" date="2019" name="Int. J. Syst. Evol. Microbiol.">
        <title>The Global Catalogue of Microorganisms (GCM) 10K type strain sequencing project: providing services to taxonomists for standard genome sequencing and annotation.</title>
        <authorList>
            <consortium name="The Broad Institute Genomics Platform"/>
            <consortium name="The Broad Institute Genome Sequencing Center for Infectious Disease"/>
            <person name="Wu L."/>
            <person name="Ma J."/>
        </authorList>
    </citation>
    <scope>NUCLEOTIDE SEQUENCE [LARGE SCALE GENOMIC DNA]</scope>
    <source>
        <strain evidence="1 2">JCM 14924</strain>
    </source>
</reference>
<dbReference type="InterPro" id="IPR007822">
    <property type="entry name" value="LANC-like"/>
</dbReference>
<protein>
    <recommendedName>
        <fullName evidence="3">Lanthionine synthetase</fullName>
    </recommendedName>
</protein>
<dbReference type="Pfam" id="PF05147">
    <property type="entry name" value="LANC_like"/>
    <property type="match status" value="1"/>
</dbReference>